<evidence type="ECO:0000256" key="4">
    <source>
        <dbReference type="ARBA" id="ARBA00022825"/>
    </source>
</evidence>
<sequence>MRGRTGLLVLVTLLLGVLQVPGAAPARAACDRPPLPGVPLPATAPRDPLVDRLGLDRAWQLTRGAGVTVAVVDTGVDPASPKLAGAVQTGTALSPVPTPEVYAITPGGQEDCDGHGTQVAAIVAGRTAAGDDRVSGVAPDAAVYPVSITGEIGNAPSALVGAAIRDAADHASVVNLSFARPVDDPDVRAAVEYALARDVVVVAAAGNEDAAQDAGRTWYPAAYPGVLAVAAVGADGLSLTTTRGDWISVGAPGASLTTVDRGGVGFVAVTGTSFAAAVVSGQAALIRSLDPALPAAEVVRRVQQTAVAPGDADPSGRDTSVGHGVVDPFASLSAVLPAGPAAAAGPVVVGRVAVPDVDAADPAAARARAALGWASLLALAAVVALVAGVALRAGRRRGWRPGPAPATPRGARHAVVPVTADGLGSDSDAVMVGANRAQLVEAPERS</sequence>
<name>A0A7K3WCN2_9ACTN</name>
<dbReference type="SUPFAM" id="SSF52743">
    <property type="entry name" value="Subtilisin-like"/>
    <property type="match status" value="1"/>
</dbReference>
<evidence type="ECO:0000256" key="2">
    <source>
        <dbReference type="ARBA" id="ARBA00022670"/>
    </source>
</evidence>
<feature type="active site" description="Charge relay system" evidence="5">
    <location>
        <position position="73"/>
    </location>
</feature>
<dbReference type="InterPro" id="IPR000209">
    <property type="entry name" value="Peptidase_S8/S53_dom"/>
</dbReference>
<comment type="caution">
    <text evidence="9">The sequence shown here is derived from an EMBL/GenBank/DDBJ whole genome shotgun (WGS) entry which is preliminary data.</text>
</comment>
<keyword evidence="7" id="KW-0732">Signal</keyword>
<protein>
    <submittedName>
        <fullName evidence="9">S8 family serine peptidase</fullName>
    </submittedName>
</protein>
<dbReference type="Pfam" id="PF00082">
    <property type="entry name" value="Peptidase_S8"/>
    <property type="match status" value="1"/>
</dbReference>
<feature type="chain" id="PRO_5029864280" evidence="7">
    <location>
        <begin position="29"/>
        <end position="446"/>
    </location>
</feature>
<feature type="active site" description="Charge relay system" evidence="5">
    <location>
        <position position="273"/>
    </location>
</feature>
<dbReference type="PRINTS" id="PR00723">
    <property type="entry name" value="SUBTILISIN"/>
</dbReference>
<feature type="transmembrane region" description="Helical" evidence="6">
    <location>
        <begin position="370"/>
        <end position="391"/>
    </location>
</feature>
<evidence type="ECO:0000256" key="3">
    <source>
        <dbReference type="ARBA" id="ARBA00022801"/>
    </source>
</evidence>
<dbReference type="InterPro" id="IPR050131">
    <property type="entry name" value="Peptidase_S8_subtilisin-like"/>
</dbReference>
<keyword evidence="6" id="KW-0812">Transmembrane</keyword>
<keyword evidence="2 5" id="KW-0645">Protease</keyword>
<dbReference type="GO" id="GO:0004252">
    <property type="term" value="F:serine-type endopeptidase activity"/>
    <property type="evidence" value="ECO:0007669"/>
    <property type="project" value="UniProtKB-UniRule"/>
</dbReference>
<dbReference type="PROSITE" id="PS51892">
    <property type="entry name" value="SUBTILASE"/>
    <property type="match status" value="1"/>
</dbReference>
<comment type="similarity">
    <text evidence="1 5">Belongs to the peptidase S8 family.</text>
</comment>
<evidence type="ECO:0000313" key="10">
    <source>
        <dbReference type="Proteomes" id="UP000470470"/>
    </source>
</evidence>
<dbReference type="EMBL" id="JAAGWK010000011">
    <property type="protein sequence ID" value="NEL54228.1"/>
    <property type="molecule type" value="Genomic_DNA"/>
</dbReference>
<dbReference type="GO" id="GO:0006508">
    <property type="term" value="P:proteolysis"/>
    <property type="evidence" value="ECO:0007669"/>
    <property type="project" value="UniProtKB-KW"/>
</dbReference>
<keyword evidence="3 5" id="KW-0378">Hydrolase</keyword>
<dbReference type="PANTHER" id="PTHR43806:SF11">
    <property type="entry name" value="CEREVISIN-RELATED"/>
    <property type="match status" value="1"/>
</dbReference>
<keyword evidence="10" id="KW-1185">Reference proteome</keyword>
<organism evidence="9 10">
    <name type="scientific">Goekera deserti</name>
    <dbReference type="NCBI Taxonomy" id="2497753"/>
    <lineage>
        <taxon>Bacteria</taxon>
        <taxon>Bacillati</taxon>
        <taxon>Actinomycetota</taxon>
        <taxon>Actinomycetes</taxon>
        <taxon>Geodermatophilales</taxon>
        <taxon>Geodermatophilaceae</taxon>
        <taxon>Goekera</taxon>
    </lineage>
</organism>
<evidence type="ECO:0000259" key="8">
    <source>
        <dbReference type="Pfam" id="PF00082"/>
    </source>
</evidence>
<dbReference type="Proteomes" id="UP000470470">
    <property type="component" value="Unassembled WGS sequence"/>
</dbReference>
<dbReference type="Gene3D" id="3.40.50.200">
    <property type="entry name" value="Peptidase S8/S53 domain"/>
    <property type="match status" value="1"/>
</dbReference>
<feature type="active site" description="Charge relay system" evidence="5">
    <location>
        <position position="115"/>
    </location>
</feature>
<evidence type="ECO:0000256" key="5">
    <source>
        <dbReference type="PROSITE-ProRule" id="PRU01240"/>
    </source>
</evidence>
<keyword evidence="6" id="KW-1133">Transmembrane helix</keyword>
<evidence type="ECO:0000313" key="9">
    <source>
        <dbReference type="EMBL" id="NEL54228.1"/>
    </source>
</evidence>
<dbReference type="PANTHER" id="PTHR43806">
    <property type="entry name" value="PEPTIDASE S8"/>
    <property type="match status" value="1"/>
</dbReference>
<dbReference type="InterPro" id="IPR015500">
    <property type="entry name" value="Peptidase_S8_subtilisin-rel"/>
</dbReference>
<dbReference type="AlphaFoldDB" id="A0A7K3WCN2"/>
<reference evidence="9 10" key="1">
    <citation type="submission" date="2020-02" db="EMBL/GenBank/DDBJ databases">
        <title>The whole genome sequence of CPCC 205119.</title>
        <authorList>
            <person name="Jiang Z."/>
        </authorList>
    </citation>
    <scope>NUCLEOTIDE SEQUENCE [LARGE SCALE GENOMIC DNA]</scope>
    <source>
        <strain evidence="9 10">CPCC 205119</strain>
    </source>
</reference>
<feature type="domain" description="Peptidase S8/S53" evidence="8">
    <location>
        <begin position="64"/>
        <end position="324"/>
    </location>
</feature>
<keyword evidence="4 5" id="KW-0720">Serine protease</keyword>
<keyword evidence="6" id="KW-0472">Membrane</keyword>
<evidence type="ECO:0000256" key="1">
    <source>
        <dbReference type="ARBA" id="ARBA00011073"/>
    </source>
</evidence>
<evidence type="ECO:0000256" key="6">
    <source>
        <dbReference type="SAM" id="Phobius"/>
    </source>
</evidence>
<feature type="signal peptide" evidence="7">
    <location>
        <begin position="1"/>
        <end position="28"/>
    </location>
</feature>
<proteinExistence type="inferred from homology"/>
<dbReference type="RefSeq" id="WP_152727699.1">
    <property type="nucleotide sequence ID" value="NZ_JAABOZ010000001.1"/>
</dbReference>
<dbReference type="InterPro" id="IPR036852">
    <property type="entry name" value="Peptidase_S8/S53_dom_sf"/>
</dbReference>
<evidence type="ECO:0000256" key="7">
    <source>
        <dbReference type="SAM" id="SignalP"/>
    </source>
</evidence>
<accession>A0A7K3WCN2</accession>
<gene>
    <name evidence="9" type="ORF">G1H19_09470</name>
</gene>